<gene>
    <name evidence="2" type="ORF">FUG_LOCUS306114</name>
    <name evidence="1" type="ORF">MDCFG202_LOCUS97661</name>
</gene>
<dbReference type="EMBL" id="CAAKMV010000133">
    <property type="protein sequence ID" value="VIO58338.1"/>
    <property type="molecule type" value="Genomic_DNA"/>
</dbReference>
<dbReference type="EMBL" id="CAJPIJ010000090">
    <property type="protein sequence ID" value="CAG1972218.1"/>
    <property type="molecule type" value="Genomic_DNA"/>
</dbReference>
<reference evidence="2" key="1">
    <citation type="submission" date="2019-04" db="EMBL/GenBank/DDBJ databases">
        <authorList>
            <person name="Melise S."/>
            <person name="Noan J."/>
            <person name="Okalmin O."/>
        </authorList>
    </citation>
    <scope>NUCLEOTIDE SEQUENCE</scope>
    <source>
        <strain evidence="2">FN9</strain>
    </source>
</reference>
<evidence type="ECO:0000313" key="1">
    <source>
        <dbReference type="EMBL" id="CAG1972218.1"/>
    </source>
</evidence>
<dbReference type="AlphaFoldDB" id="A0A4E9E2L6"/>
<organism evidence="2">
    <name type="scientific">Gibberella zeae</name>
    <name type="common">Wheat head blight fungus</name>
    <name type="synonym">Fusarium graminearum</name>
    <dbReference type="NCBI Taxonomy" id="5518"/>
    <lineage>
        <taxon>Eukaryota</taxon>
        <taxon>Fungi</taxon>
        <taxon>Dikarya</taxon>
        <taxon>Ascomycota</taxon>
        <taxon>Pezizomycotina</taxon>
        <taxon>Sordariomycetes</taxon>
        <taxon>Hypocreomycetidae</taxon>
        <taxon>Hypocreales</taxon>
        <taxon>Nectriaceae</taxon>
        <taxon>Fusarium</taxon>
    </lineage>
</organism>
<reference evidence="1" key="2">
    <citation type="submission" date="2021-03" db="EMBL/GenBank/DDBJ databases">
        <authorList>
            <person name="Alouane T."/>
            <person name="Langin T."/>
            <person name="Bonhomme L."/>
        </authorList>
    </citation>
    <scope>NUCLEOTIDE SEQUENCE</scope>
    <source>
        <strain evidence="1">MDC_Fg202</strain>
    </source>
</reference>
<proteinExistence type="predicted"/>
<protein>
    <submittedName>
        <fullName evidence="2">Uncharacterized protein</fullName>
    </submittedName>
</protein>
<evidence type="ECO:0000313" key="2">
    <source>
        <dbReference type="EMBL" id="VIO58338.1"/>
    </source>
</evidence>
<name>A0A4E9E2L6_GIBZA</name>
<dbReference type="Proteomes" id="UP000746612">
    <property type="component" value="Unassembled WGS sequence"/>
</dbReference>
<sequence length="126" mass="14476">MNTSPKVAQLSGVQPRLGQDSAEMVCAPRLLRLSLPLNRAPLVFPISLIRIARKPSANVPRNFVSGHWSYFYEKIDQHCYSRLSSDYQPKRLIAKLNISFRQYAYTEAMCLYYVQFCQSVITQSKV</sequence>
<accession>A0A4E9E2L6</accession>